<comment type="caution">
    <text evidence="3">The sequence shown here is derived from an EMBL/GenBank/DDBJ whole genome shotgun (WGS) entry which is preliminary data.</text>
</comment>
<dbReference type="InterPro" id="IPR017439">
    <property type="entry name" value="Amidohydrolase"/>
</dbReference>
<name>A0A3L9L6N6_9MICC</name>
<keyword evidence="1" id="KW-0479">Metal-binding</keyword>
<evidence type="ECO:0000259" key="2">
    <source>
        <dbReference type="Pfam" id="PF07687"/>
    </source>
</evidence>
<evidence type="ECO:0000313" key="4">
    <source>
        <dbReference type="Proteomes" id="UP000277871"/>
    </source>
</evidence>
<keyword evidence="4" id="KW-1185">Reference proteome</keyword>
<gene>
    <name evidence="3" type="ORF">EAE32_04610</name>
</gene>
<dbReference type="GO" id="GO:0046872">
    <property type="term" value="F:metal ion binding"/>
    <property type="evidence" value="ECO:0007669"/>
    <property type="project" value="UniProtKB-KW"/>
</dbReference>
<feature type="binding site" evidence="1">
    <location>
        <position position="100"/>
    </location>
    <ligand>
        <name>Mn(2+)</name>
        <dbReference type="ChEBI" id="CHEBI:29035"/>
        <label>2</label>
    </ligand>
</feature>
<dbReference type="Pfam" id="PF07687">
    <property type="entry name" value="M20_dimer"/>
    <property type="match status" value="1"/>
</dbReference>
<dbReference type="InterPro" id="IPR036264">
    <property type="entry name" value="Bact_exopeptidase_dim_dom"/>
</dbReference>
<dbReference type="NCBIfam" id="TIGR01891">
    <property type="entry name" value="amidohydrolases"/>
    <property type="match status" value="1"/>
</dbReference>
<dbReference type="Gene3D" id="3.40.630.10">
    <property type="entry name" value="Zn peptidases"/>
    <property type="match status" value="1"/>
</dbReference>
<dbReference type="PIRSF" id="PIRSF005962">
    <property type="entry name" value="Pept_M20D_amidohydro"/>
    <property type="match status" value="1"/>
</dbReference>
<dbReference type="CDD" id="cd03886">
    <property type="entry name" value="M20_Acy1"/>
    <property type="match status" value="1"/>
</dbReference>
<protein>
    <submittedName>
        <fullName evidence="3">Amidohydrolase</fullName>
    </submittedName>
</protein>
<dbReference type="InterPro" id="IPR002933">
    <property type="entry name" value="Peptidase_M20"/>
</dbReference>
<feature type="domain" description="Peptidase M20 dimerisation" evidence="2">
    <location>
        <begin position="183"/>
        <end position="278"/>
    </location>
</feature>
<feature type="binding site" evidence="1">
    <location>
        <position position="164"/>
    </location>
    <ligand>
        <name>Mn(2+)</name>
        <dbReference type="ChEBI" id="CHEBI:29035"/>
        <label>2</label>
    </ligand>
</feature>
<dbReference type="SUPFAM" id="SSF53187">
    <property type="entry name" value="Zn-dependent exopeptidases"/>
    <property type="match status" value="1"/>
</dbReference>
<feature type="binding site" evidence="1">
    <location>
        <position position="136"/>
    </location>
    <ligand>
        <name>Mn(2+)</name>
        <dbReference type="ChEBI" id="CHEBI:29035"/>
        <label>2</label>
    </ligand>
</feature>
<dbReference type="SUPFAM" id="SSF55031">
    <property type="entry name" value="Bacterial exopeptidase dimerisation domain"/>
    <property type="match status" value="1"/>
</dbReference>
<dbReference type="Proteomes" id="UP000277871">
    <property type="component" value="Unassembled WGS sequence"/>
</dbReference>
<dbReference type="AlphaFoldDB" id="A0A3L9L6N6"/>
<proteinExistence type="predicted"/>
<dbReference type="PANTHER" id="PTHR11014">
    <property type="entry name" value="PEPTIDASE M20 FAMILY MEMBER"/>
    <property type="match status" value="1"/>
</dbReference>
<keyword evidence="1" id="KW-0464">Manganese</keyword>
<dbReference type="Pfam" id="PF01546">
    <property type="entry name" value="Peptidase_M20"/>
    <property type="match status" value="1"/>
</dbReference>
<comment type="cofactor">
    <cofactor evidence="1">
        <name>Mn(2+)</name>
        <dbReference type="ChEBI" id="CHEBI:29035"/>
    </cofactor>
    <text evidence="1">The Mn(2+) ion enhances activity.</text>
</comment>
<dbReference type="GO" id="GO:0016787">
    <property type="term" value="F:hydrolase activity"/>
    <property type="evidence" value="ECO:0007669"/>
    <property type="project" value="UniProtKB-KW"/>
</dbReference>
<evidence type="ECO:0000256" key="1">
    <source>
        <dbReference type="PIRSR" id="PIRSR005962-1"/>
    </source>
</evidence>
<dbReference type="EMBL" id="RDEX01000001">
    <property type="protein sequence ID" value="RLY94470.1"/>
    <property type="molecule type" value="Genomic_DNA"/>
</dbReference>
<dbReference type="RefSeq" id="WP_121864304.1">
    <property type="nucleotide sequence ID" value="NZ_RDEX01000001.1"/>
</dbReference>
<dbReference type="Gene3D" id="3.30.70.360">
    <property type="match status" value="1"/>
</dbReference>
<dbReference type="InterPro" id="IPR011650">
    <property type="entry name" value="Peptidase_M20_dimer"/>
</dbReference>
<keyword evidence="3" id="KW-0378">Hydrolase</keyword>
<feature type="binding site" evidence="1">
    <location>
        <position position="102"/>
    </location>
    <ligand>
        <name>Mn(2+)</name>
        <dbReference type="ChEBI" id="CHEBI:29035"/>
        <label>2</label>
    </ligand>
</feature>
<organism evidence="3 4">
    <name type="scientific">Kocuria tytonicola</name>
    <dbReference type="NCBI Taxonomy" id="2055946"/>
    <lineage>
        <taxon>Bacteria</taxon>
        <taxon>Bacillati</taxon>
        <taxon>Actinomycetota</taxon>
        <taxon>Actinomycetes</taxon>
        <taxon>Micrococcales</taxon>
        <taxon>Micrococcaceae</taxon>
        <taxon>Kocuria</taxon>
    </lineage>
</organism>
<evidence type="ECO:0000313" key="3">
    <source>
        <dbReference type="EMBL" id="RLY94470.1"/>
    </source>
</evidence>
<dbReference type="PANTHER" id="PTHR11014:SF63">
    <property type="entry name" value="METALLOPEPTIDASE, PUTATIVE (AFU_ORTHOLOGUE AFUA_6G09600)-RELATED"/>
    <property type="match status" value="1"/>
</dbReference>
<sequence length="394" mass="41858">MTFLEDAQLLHPELVALRRTLHTNPEVGTHVPWTQQQVLRALEGLDLEVSTGEALTSVTAVLRGAKPGPTVLLRGDMDGLPVVEQTGLEYASTNGAMHACGHDLHTAALVGAARLLSARRDELAGNITFMFQPGEEGPGGAEPMIQEGVLDVTGERPVAAFGLHVNPGPCGTFSYRPGTAMAGANNLSVTFHGRGGHGSQPHTALDPVPALCEFGTALQTMVTRRFSVFDPVVATMTRLSAGAVNNVIPDSATMSGDVRTLSRETTDRFPRLVQELADGIAASHGLRAEVDWSELYPPTVNDAAETAFVSDTLTRMFGADRVSPNKDPRMGSEDFSFVLQEVPGCYFFLHCTPPEVDPAAAGWNHSPTVLFDDSVLGAQAAALASVAWERLARG</sequence>
<reference evidence="3 4" key="1">
    <citation type="submission" date="2018-10" db="EMBL/GenBank/DDBJ databases">
        <title>Kocuria tytonicola, new bacteria from the preen glands of American barn owls (Tyto furcata).</title>
        <authorList>
            <person name="Braun M.S."/>
            <person name="Wang E."/>
            <person name="Zimmermann S."/>
            <person name="Boutin S."/>
            <person name="Wagner H."/>
            <person name="Wink M."/>
        </authorList>
    </citation>
    <scope>NUCLEOTIDE SEQUENCE [LARGE SCALE GENOMIC DNA]</scope>
    <source>
        <strain evidence="3 4">473</strain>
    </source>
</reference>
<accession>A0A3L9L6N6</accession>
<feature type="binding site" evidence="1">
    <location>
        <position position="365"/>
    </location>
    <ligand>
        <name>Mn(2+)</name>
        <dbReference type="ChEBI" id="CHEBI:29035"/>
        <label>2</label>
    </ligand>
</feature>